<dbReference type="EMBL" id="JACHGW010000001">
    <property type="protein sequence ID" value="MBB6049325.1"/>
    <property type="molecule type" value="Genomic_DNA"/>
</dbReference>
<evidence type="ECO:0000256" key="1">
    <source>
        <dbReference type="SAM" id="Phobius"/>
    </source>
</evidence>
<dbReference type="AlphaFoldDB" id="A0A7W9SMF7"/>
<name>A0A7W9SMF7_ARMRO</name>
<organism evidence="4 5">
    <name type="scientific">Armatimonas rosea</name>
    <dbReference type="NCBI Taxonomy" id="685828"/>
    <lineage>
        <taxon>Bacteria</taxon>
        <taxon>Bacillati</taxon>
        <taxon>Armatimonadota</taxon>
        <taxon>Armatimonadia</taxon>
        <taxon>Armatimonadales</taxon>
        <taxon>Armatimonadaceae</taxon>
        <taxon>Armatimonas</taxon>
    </lineage>
</organism>
<gene>
    <name evidence="4" type="ORF">HNQ39_001087</name>
</gene>
<evidence type="ECO:0000313" key="5">
    <source>
        <dbReference type="Proteomes" id="UP000520814"/>
    </source>
</evidence>
<dbReference type="Proteomes" id="UP000520814">
    <property type="component" value="Unassembled WGS sequence"/>
</dbReference>
<feature type="transmembrane region" description="Helical" evidence="1">
    <location>
        <begin position="501"/>
        <end position="523"/>
    </location>
</feature>
<evidence type="ECO:0008006" key="6">
    <source>
        <dbReference type="Google" id="ProtNLM"/>
    </source>
</evidence>
<dbReference type="InterPro" id="IPR046712">
    <property type="entry name" value="DUF6785"/>
</dbReference>
<dbReference type="Pfam" id="PF20580">
    <property type="entry name" value="DUF6784"/>
    <property type="match status" value="1"/>
</dbReference>
<feature type="transmembrane region" description="Helical" evidence="1">
    <location>
        <begin position="407"/>
        <end position="426"/>
    </location>
</feature>
<keyword evidence="1" id="KW-0472">Membrane</keyword>
<dbReference type="RefSeq" id="WP_184192936.1">
    <property type="nucleotide sequence ID" value="NZ_JACHGW010000001.1"/>
</dbReference>
<feature type="transmembrane region" description="Helical" evidence="1">
    <location>
        <begin position="80"/>
        <end position="100"/>
    </location>
</feature>
<proteinExistence type="predicted"/>
<accession>A0A7W9SMF7</accession>
<dbReference type="InterPro" id="IPR046711">
    <property type="entry name" value="DUF6784"/>
</dbReference>
<evidence type="ECO:0000259" key="3">
    <source>
        <dbReference type="Pfam" id="PF20581"/>
    </source>
</evidence>
<feature type="transmembrane region" description="Helical" evidence="1">
    <location>
        <begin position="604"/>
        <end position="622"/>
    </location>
</feature>
<protein>
    <recommendedName>
        <fullName evidence="6">OPT family oligopeptide transporter</fullName>
    </recommendedName>
</protein>
<keyword evidence="1" id="KW-0812">Transmembrane</keyword>
<feature type="transmembrane region" description="Helical" evidence="1">
    <location>
        <begin position="629"/>
        <end position="653"/>
    </location>
</feature>
<sequence length="663" mass="71908">MKTTRAQETTRALGLTVRSVLLGLGLTVLTNLWIHYAELIMSGVQGHSAIAATATPVGAVTLIFGVAGVNLLLKRFLPQTMLTAAEMLIVYVMVTTSTVLSSSGQLHFLVPTIVASFHYATDANAWASTFHRFVPHWLAQTNPEVLDGFYKGKTTPPWGLWGPQLLVWIGFLLTLTFATFCLVSLMRRQWVDREKLSFPTVALPLALVEAGTDDGKGSLFRNKIFWAGLALPFVLTLINTLALNDPKFPLVSLRADTDLAQMPAIVSSPPWNAMGRTPLSFYPFVIGVAYFIPVEVTFSGWFFFLLTRIENVVGAALNIDAGMTGTQRATFPFIGQQGAGAFLALALVPLWLARSYVKEVVTMAFGGPKGELDDTDEALSYRAAAIGLLVSVGLMIAFCIVAGMQPLIAALLVILALCYMVAATRIRAETGNAWLFGPEVDVNHMLTRTLGTGLLTPADLTVLAFMRPVLGNFDMRCLPMPHQLEALKMADSVGASRRKTFVAIAIATVIGLISSFAIALLLWHGYGAEAKTDAWRTSMGRQPFDNLVALLRNPAAPDLRGLAAIGFGFAFTAGMMFLRARFLWWPLHPVGYAMANTNTMTSTWLPFLIAWGVKILVLRYGGADTYKKFAPFFLGLIAGDLLGGGLTTAWGALSGINVYPINW</sequence>
<feature type="transmembrane region" description="Helical" evidence="1">
    <location>
        <begin position="379"/>
        <end position="400"/>
    </location>
</feature>
<evidence type="ECO:0000259" key="2">
    <source>
        <dbReference type="Pfam" id="PF20580"/>
    </source>
</evidence>
<feature type="transmembrane region" description="Helical" evidence="1">
    <location>
        <begin position="281"/>
        <end position="306"/>
    </location>
</feature>
<feature type="transmembrane region" description="Helical" evidence="1">
    <location>
        <begin position="12"/>
        <end position="36"/>
    </location>
</feature>
<feature type="domain" description="DUF6784" evidence="2">
    <location>
        <begin position="564"/>
        <end position="660"/>
    </location>
</feature>
<feature type="domain" description="DUF6785" evidence="3">
    <location>
        <begin position="16"/>
        <end position="527"/>
    </location>
</feature>
<feature type="transmembrane region" description="Helical" evidence="1">
    <location>
        <begin position="224"/>
        <end position="243"/>
    </location>
</feature>
<dbReference type="Pfam" id="PF20581">
    <property type="entry name" value="DUF6785"/>
    <property type="match status" value="1"/>
</dbReference>
<evidence type="ECO:0000313" key="4">
    <source>
        <dbReference type="EMBL" id="MBB6049325.1"/>
    </source>
</evidence>
<keyword evidence="1" id="KW-1133">Transmembrane helix</keyword>
<reference evidence="4 5" key="1">
    <citation type="submission" date="2020-08" db="EMBL/GenBank/DDBJ databases">
        <title>Genomic Encyclopedia of Type Strains, Phase IV (KMG-IV): sequencing the most valuable type-strain genomes for metagenomic binning, comparative biology and taxonomic classification.</title>
        <authorList>
            <person name="Goeker M."/>
        </authorList>
    </citation>
    <scope>NUCLEOTIDE SEQUENCE [LARGE SCALE GENOMIC DNA]</scope>
    <source>
        <strain evidence="4 5">DSM 23562</strain>
    </source>
</reference>
<feature type="transmembrane region" description="Helical" evidence="1">
    <location>
        <begin position="165"/>
        <end position="185"/>
    </location>
</feature>
<feature type="transmembrane region" description="Helical" evidence="1">
    <location>
        <begin position="333"/>
        <end position="353"/>
    </location>
</feature>
<feature type="transmembrane region" description="Helical" evidence="1">
    <location>
        <begin position="48"/>
        <end position="73"/>
    </location>
</feature>
<comment type="caution">
    <text evidence="4">The sequence shown here is derived from an EMBL/GenBank/DDBJ whole genome shotgun (WGS) entry which is preliminary data.</text>
</comment>
<keyword evidence="5" id="KW-1185">Reference proteome</keyword>
<feature type="transmembrane region" description="Helical" evidence="1">
    <location>
        <begin position="562"/>
        <end position="584"/>
    </location>
</feature>